<dbReference type="Proteomes" id="UP000256862">
    <property type="component" value="Chromosome CO2235"/>
</dbReference>
<accession>A0A976BFD7</accession>
<protein>
    <submittedName>
        <fullName evidence="1">Uncharacterized protein</fullName>
    </submittedName>
</protein>
<dbReference type="AlphaFoldDB" id="A0A976BFD7"/>
<comment type="caution">
    <text evidence="1">The sequence shown here is derived from an EMBL/GenBank/DDBJ whole genome shotgun (WGS) entry which is preliminary data.</text>
</comment>
<proteinExistence type="predicted"/>
<reference evidence="1 2" key="1">
    <citation type="submission" date="2018-01" db="EMBL/GenBank/DDBJ databases">
        <authorList>
            <person name="Clerissi C."/>
        </authorList>
    </citation>
    <scope>NUCLEOTIDE SEQUENCE [LARGE SCALE GENOMIC DNA]</scope>
    <source>
        <strain evidence="1">Cupriavidus oxalaticus LMG 2235</strain>
    </source>
</reference>
<name>A0A976BFD7_9BURK</name>
<evidence type="ECO:0000313" key="2">
    <source>
        <dbReference type="Proteomes" id="UP000256862"/>
    </source>
</evidence>
<evidence type="ECO:0000313" key="1">
    <source>
        <dbReference type="EMBL" id="SPC17155.1"/>
    </source>
</evidence>
<dbReference type="EMBL" id="OGUS01000131">
    <property type="protein sequence ID" value="SPC17155.1"/>
    <property type="molecule type" value="Genomic_DNA"/>
</dbReference>
<gene>
    <name evidence="1" type="ORF">CO2235_90029</name>
</gene>
<sequence length="83" mass="9178">MADTAGNGARRHALARCRGHLPTLSKGAIKMLRRAAGNQGASKFCRLARNFLPLLYAVQHKSGAYPQNRIKLTPANILFRHVR</sequence>
<organism evidence="1 2">
    <name type="scientific">Cupriavidus oxalaticus</name>
    <dbReference type="NCBI Taxonomy" id="96344"/>
    <lineage>
        <taxon>Bacteria</taxon>
        <taxon>Pseudomonadati</taxon>
        <taxon>Pseudomonadota</taxon>
        <taxon>Betaproteobacteria</taxon>
        <taxon>Burkholderiales</taxon>
        <taxon>Burkholderiaceae</taxon>
        <taxon>Cupriavidus</taxon>
    </lineage>
</organism>